<sequence>MGAADSKLAFRKSVFRLYEETTIPITENEYWEQFWTLPESADDVFSLIGANDIRRTRDTARGNFETLIDKVLDKMQLLLKSQKFPSEQHSINHLLNCCRILTRLVPFVFESTDCLEWEDVFFWTPRQMEKEKKNPDDKPEYDILPCRGELLLDLTIQALFLAGFTIPISLATKESKVNYAIWEHGVGSTIPISTYKDNEANRTEVLRLLAVLLSKSMYVPPAQLLSKEDLWLRYVAVKLERKIVLVILCSLMNTICNYDPTGWVPYNHVVQGGPREQLVSFCLTNLLILLDYRSPQQADLMRQHDQVASPTSAVTDLPASLEVLTLENPDAIPKTSVELEAFTPADQLANKHEENAFRHYMSKLHRDQDFKFLMDGIYRLLSNPMTAVSTYLPGSTKRVGCFVNVMMMCWRLLEINSRFTKYLVETDRVLDLTVVLIFHAVDNKDKMTQLGLVRMCAFMLQTLSSSKDYSAKLDKPFLTHSSLPSSIRLYAFNGTYADFLIISIFSLIASTQGKLSSLYPALILTISNISPYLTNIGVTTASKLLTLFHSMSAPSFLMADEYNFQLTSYLLEIFNNIINYQYAENPNLVYSIVLHHDYFEKLDQLTFEGAVAEVERVRQLRESKEIERIEQSTETVSEAASSASSSPPIAEPKTETEAEAAPTNEDNTGLTSTENHTKNGPSDPTKLPQEGENTKKEEPKPTYASVTASTGGHQEEEAKKKKPEPIQVAPIRQNSTSSSTSNVGQVRPSRNGFIPTEAWLSYWKANIPLGTILAMLKYLVPKVEDKCAEGNNTTLEELMVFLKSIQLEDVLPADESKSIFIRKFQWGEALVIWFRSMMWGQNYVSSMKEHGAWNGTHVKLFQIKEE</sequence>
<dbReference type="STRING" id="91626.A0A0C9LXY0"/>
<dbReference type="PANTHER" id="PTHR21575">
    <property type="entry name" value="PROTEIN HID1"/>
    <property type="match status" value="1"/>
</dbReference>
<dbReference type="GO" id="GO:0000138">
    <property type="term" value="C:Golgi trans cisterna"/>
    <property type="evidence" value="ECO:0007669"/>
    <property type="project" value="TreeGrafter"/>
</dbReference>
<evidence type="ECO:0008006" key="4">
    <source>
        <dbReference type="Google" id="ProtNLM"/>
    </source>
</evidence>
<evidence type="ECO:0000313" key="2">
    <source>
        <dbReference type="EMBL" id="GAN10510.1"/>
    </source>
</evidence>
<reference evidence="2" key="1">
    <citation type="submission" date="2014-09" db="EMBL/GenBank/DDBJ databases">
        <title>Draft genome sequence of an oleaginous Mucoromycotina fungus Mucor ambiguus NBRC6742.</title>
        <authorList>
            <person name="Takeda I."/>
            <person name="Yamane N."/>
            <person name="Morita T."/>
            <person name="Tamano K."/>
            <person name="Machida M."/>
            <person name="Baker S."/>
            <person name="Koike H."/>
        </authorList>
    </citation>
    <scope>NUCLEOTIDE SEQUENCE</scope>
    <source>
        <strain evidence="2">NBRC 6742</strain>
    </source>
</reference>
<dbReference type="AlphaFoldDB" id="A0A0C9LXY0"/>
<gene>
    <name evidence="2" type="ORF">MAM1_0363c10051</name>
</gene>
<feature type="compositionally biased region" description="Polar residues" evidence="1">
    <location>
        <begin position="664"/>
        <end position="682"/>
    </location>
</feature>
<evidence type="ECO:0000256" key="1">
    <source>
        <dbReference type="SAM" id="MobiDB-lite"/>
    </source>
</evidence>
<dbReference type="Pfam" id="PF12722">
    <property type="entry name" value="Hid1"/>
    <property type="match status" value="2"/>
</dbReference>
<evidence type="ECO:0000313" key="3">
    <source>
        <dbReference type="Proteomes" id="UP000053815"/>
    </source>
</evidence>
<dbReference type="InterPro" id="IPR026705">
    <property type="entry name" value="Hid-1/Ecm30"/>
</dbReference>
<keyword evidence="3" id="KW-1185">Reference proteome</keyword>
<dbReference type="OrthoDB" id="432953at2759"/>
<dbReference type="GO" id="GO:0005797">
    <property type="term" value="C:Golgi medial cisterna"/>
    <property type="evidence" value="ECO:0007669"/>
    <property type="project" value="TreeGrafter"/>
</dbReference>
<name>A0A0C9LXY0_9FUNG</name>
<feature type="compositionally biased region" description="Low complexity" evidence="1">
    <location>
        <begin position="632"/>
        <end position="648"/>
    </location>
</feature>
<accession>A0A0C9LXY0</accession>
<dbReference type="Proteomes" id="UP000053815">
    <property type="component" value="Unassembled WGS sequence"/>
</dbReference>
<protein>
    <recommendedName>
        <fullName evidence="4">High-temperature-induced dauer-formation protein</fullName>
    </recommendedName>
</protein>
<organism evidence="2">
    <name type="scientific">Mucor ambiguus</name>
    <dbReference type="NCBI Taxonomy" id="91626"/>
    <lineage>
        <taxon>Eukaryota</taxon>
        <taxon>Fungi</taxon>
        <taxon>Fungi incertae sedis</taxon>
        <taxon>Mucoromycota</taxon>
        <taxon>Mucoromycotina</taxon>
        <taxon>Mucoromycetes</taxon>
        <taxon>Mucorales</taxon>
        <taxon>Mucorineae</taxon>
        <taxon>Mucoraceae</taxon>
        <taxon>Mucor</taxon>
    </lineage>
</organism>
<feature type="compositionally biased region" description="Polar residues" evidence="1">
    <location>
        <begin position="732"/>
        <end position="744"/>
    </location>
</feature>
<proteinExistence type="predicted"/>
<dbReference type="GO" id="GO:0016020">
    <property type="term" value="C:membrane"/>
    <property type="evidence" value="ECO:0007669"/>
    <property type="project" value="TreeGrafter"/>
</dbReference>
<dbReference type="EMBL" id="DF836652">
    <property type="protein sequence ID" value="GAN10510.1"/>
    <property type="molecule type" value="Genomic_DNA"/>
</dbReference>
<feature type="region of interest" description="Disordered" evidence="1">
    <location>
        <begin position="627"/>
        <end position="749"/>
    </location>
</feature>
<dbReference type="PANTHER" id="PTHR21575:SF12">
    <property type="entry name" value="PROTEIN HID1"/>
    <property type="match status" value="1"/>
</dbReference>